<evidence type="ECO:0000256" key="4">
    <source>
        <dbReference type="ARBA" id="ARBA00022692"/>
    </source>
</evidence>
<organism evidence="13 14">
    <name type="scientific">Asticcacaulis endophyticus</name>
    <dbReference type="NCBI Taxonomy" id="1395890"/>
    <lineage>
        <taxon>Bacteria</taxon>
        <taxon>Pseudomonadati</taxon>
        <taxon>Pseudomonadota</taxon>
        <taxon>Alphaproteobacteria</taxon>
        <taxon>Caulobacterales</taxon>
        <taxon>Caulobacteraceae</taxon>
        <taxon>Asticcacaulis</taxon>
    </lineage>
</organism>
<dbReference type="RefSeq" id="WP_189486472.1">
    <property type="nucleotide sequence ID" value="NZ_BMZB01000002.1"/>
</dbReference>
<evidence type="ECO:0000256" key="5">
    <source>
        <dbReference type="ARBA" id="ARBA00022989"/>
    </source>
</evidence>
<keyword evidence="5 12" id="KW-1133">Transmembrane helix</keyword>
<proteinExistence type="inferred from homology"/>
<keyword evidence="7 12" id="KW-0406">Ion transport</keyword>
<evidence type="ECO:0000256" key="6">
    <source>
        <dbReference type="ARBA" id="ARBA00023053"/>
    </source>
</evidence>
<dbReference type="NCBIfam" id="TIGR00494">
    <property type="entry name" value="crcB"/>
    <property type="match status" value="1"/>
</dbReference>
<keyword evidence="2 12" id="KW-1003">Cell membrane</keyword>
<keyword evidence="9 12" id="KW-0407">Ion channel</keyword>
<evidence type="ECO:0000256" key="10">
    <source>
        <dbReference type="ARBA" id="ARBA00035120"/>
    </source>
</evidence>
<keyword evidence="3" id="KW-0997">Cell inner membrane</keyword>
<reference evidence="13" key="1">
    <citation type="journal article" date="2014" name="Int. J. Syst. Evol. Microbiol.">
        <title>Complete genome sequence of Corynebacterium casei LMG S-19264T (=DSM 44701T), isolated from a smear-ripened cheese.</title>
        <authorList>
            <consortium name="US DOE Joint Genome Institute (JGI-PGF)"/>
            <person name="Walter F."/>
            <person name="Albersmeier A."/>
            <person name="Kalinowski J."/>
            <person name="Ruckert C."/>
        </authorList>
    </citation>
    <scope>NUCLEOTIDE SEQUENCE</scope>
    <source>
        <strain evidence="13">KCTC 32296</strain>
    </source>
</reference>
<reference evidence="13" key="2">
    <citation type="submission" date="2020-09" db="EMBL/GenBank/DDBJ databases">
        <authorList>
            <person name="Sun Q."/>
            <person name="Kim S."/>
        </authorList>
    </citation>
    <scope>NUCLEOTIDE SEQUENCE</scope>
    <source>
        <strain evidence="13">KCTC 32296</strain>
    </source>
</reference>
<comment type="similarity">
    <text evidence="10 12">Belongs to the fluoride channel Fluc/FEX (TC 1.A.43) family.</text>
</comment>
<dbReference type="GO" id="GO:0005886">
    <property type="term" value="C:plasma membrane"/>
    <property type="evidence" value="ECO:0007669"/>
    <property type="project" value="UniProtKB-SubCell"/>
</dbReference>
<dbReference type="Proteomes" id="UP000662572">
    <property type="component" value="Unassembled WGS sequence"/>
</dbReference>
<protein>
    <recommendedName>
        <fullName evidence="12">Fluoride-specific ion channel FluC</fullName>
    </recommendedName>
</protein>
<evidence type="ECO:0000256" key="7">
    <source>
        <dbReference type="ARBA" id="ARBA00023065"/>
    </source>
</evidence>
<dbReference type="GO" id="GO:0140114">
    <property type="term" value="P:cellular detoxification of fluoride"/>
    <property type="evidence" value="ECO:0007669"/>
    <property type="project" value="UniProtKB-UniRule"/>
</dbReference>
<gene>
    <name evidence="12 13" type="primary">crcB</name>
    <name evidence="12" type="synonym">fluC</name>
    <name evidence="13" type="ORF">GCM10011273_21960</name>
</gene>
<dbReference type="InterPro" id="IPR003691">
    <property type="entry name" value="FluC"/>
</dbReference>
<evidence type="ECO:0000256" key="1">
    <source>
        <dbReference type="ARBA" id="ARBA00004651"/>
    </source>
</evidence>
<evidence type="ECO:0000256" key="3">
    <source>
        <dbReference type="ARBA" id="ARBA00022519"/>
    </source>
</evidence>
<evidence type="ECO:0000256" key="12">
    <source>
        <dbReference type="HAMAP-Rule" id="MF_00454"/>
    </source>
</evidence>
<comment type="activity regulation">
    <text evidence="12">Na(+) is not transported, but it plays an essential structural role and its presence is essential for fluoride channel function.</text>
</comment>
<sequence length="129" mass="13825">MLNWVLIAVGGAIGSVGRYGLARLSALYLPMGGWPYATFAANVLGGLLMGVLMALVMRANDPMGVERLRLFVGVGILGGFTTFSTFSLEVVQMLERRDYVLASSYALLSVLLAVGAVIVGLYLTRKFVF</sequence>
<evidence type="ECO:0000256" key="2">
    <source>
        <dbReference type="ARBA" id="ARBA00022475"/>
    </source>
</evidence>
<dbReference type="EMBL" id="BMZB01000002">
    <property type="protein sequence ID" value="GGZ35066.1"/>
    <property type="molecule type" value="Genomic_DNA"/>
</dbReference>
<evidence type="ECO:0000256" key="8">
    <source>
        <dbReference type="ARBA" id="ARBA00023136"/>
    </source>
</evidence>
<comment type="catalytic activity">
    <reaction evidence="11">
        <text>fluoride(in) = fluoride(out)</text>
        <dbReference type="Rhea" id="RHEA:76159"/>
        <dbReference type="ChEBI" id="CHEBI:17051"/>
    </reaction>
    <physiologicalReaction direction="left-to-right" evidence="11">
        <dbReference type="Rhea" id="RHEA:76160"/>
    </physiologicalReaction>
</comment>
<accession>A0A918Q7I9</accession>
<dbReference type="HAMAP" id="MF_00454">
    <property type="entry name" value="FluC"/>
    <property type="match status" value="1"/>
</dbReference>
<dbReference type="PANTHER" id="PTHR28259:SF1">
    <property type="entry name" value="FLUORIDE EXPORT PROTEIN 1-RELATED"/>
    <property type="match status" value="1"/>
</dbReference>
<evidence type="ECO:0000313" key="13">
    <source>
        <dbReference type="EMBL" id="GGZ35066.1"/>
    </source>
</evidence>
<feature type="binding site" evidence="12">
    <location>
        <position position="81"/>
    </location>
    <ligand>
        <name>Na(+)</name>
        <dbReference type="ChEBI" id="CHEBI:29101"/>
        <note>structural</note>
    </ligand>
</feature>
<dbReference type="GO" id="GO:0046872">
    <property type="term" value="F:metal ion binding"/>
    <property type="evidence" value="ECO:0007669"/>
    <property type="project" value="UniProtKB-KW"/>
</dbReference>
<feature type="transmembrane region" description="Helical" evidence="12">
    <location>
        <begin position="34"/>
        <end position="56"/>
    </location>
</feature>
<keyword evidence="12" id="KW-0813">Transport</keyword>
<keyword evidence="14" id="KW-1185">Reference proteome</keyword>
<evidence type="ECO:0000256" key="11">
    <source>
        <dbReference type="ARBA" id="ARBA00035585"/>
    </source>
</evidence>
<dbReference type="PANTHER" id="PTHR28259">
    <property type="entry name" value="FLUORIDE EXPORT PROTEIN 1-RELATED"/>
    <property type="match status" value="1"/>
</dbReference>
<keyword evidence="6 12" id="KW-0915">Sodium</keyword>
<keyword evidence="8 12" id="KW-0472">Membrane</keyword>
<evidence type="ECO:0000256" key="9">
    <source>
        <dbReference type="ARBA" id="ARBA00023303"/>
    </source>
</evidence>
<comment type="function">
    <text evidence="12">Fluoride-specific ion channel. Important for reducing fluoride concentration in the cell, thus reducing its toxicity.</text>
</comment>
<comment type="subcellular location">
    <subcellularLocation>
        <location evidence="1 12">Cell membrane</location>
        <topology evidence="1 12">Multi-pass membrane protein</topology>
    </subcellularLocation>
</comment>
<feature type="transmembrane region" description="Helical" evidence="12">
    <location>
        <begin position="100"/>
        <end position="123"/>
    </location>
</feature>
<dbReference type="AlphaFoldDB" id="A0A918Q7I9"/>
<comment type="caution">
    <text evidence="13">The sequence shown here is derived from an EMBL/GenBank/DDBJ whole genome shotgun (WGS) entry which is preliminary data.</text>
</comment>
<dbReference type="GO" id="GO:0062054">
    <property type="term" value="F:fluoride channel activity"/>
    <property type="evidence" value="ECO:0007669"/>
    <property type="project" value="UniProtKB-UniRule"/>
</dbReference>
<name>A0A918Q7I9_9CAUL</name>
<evidence type="ECO:0000313" key="14">
    <source>
        <dbReference type="Proteomes" id="UP000662572"/>
    </source>
</evidence>
<keyword evidence="12" id="KW-0479">Metal-binding</keyword>
<feature type="binding site" evidence="12">
    <location>
        <position position="78"/>
    </location>
    <ligand>
        <name>Na(+)</name>
        <dbReference type="ChEBI" id="CHEBI:29101"/>
        <note>structural</note>
    </ligand>
</feature>
<keyword evidence="4 12" id="KW-0812">Transmembrane</keyword>
<feature type="transmembrane region" description="Helical" evidence="12">
    <location>
        <begin position="68"/>
        <end position="88"/>
    </location>
</feature>
<dbReference type="Pfam" id="PF02537">
    <property type="entry name" value="CRCB"/>
    <property type="match status" value="1"/>
</dbReference>